<feature type="transmembrane region" description="Helical" evidence="1">
    <location>
        <begin position="45"/>
        <end position="65"/>
    </location>
</feature>
<evidence type="ECO:0000313" key="4">
    <source>
        <dbReference type="EMBL" id="AZP11388.1"/>
    </source>
</evidence>
<dbReference type="SUPFAM" id="SSF55874">
    <property type="entry name" value="ATPase domain of HSP90 chaperone/DNA topoisomerase II/histidine kinase"/>
    <property type="match status" value="1"/>
</dbReference>
<dbReference type="AlphaFoldDB" id="A0A3S9HH42"/>
<gene>
    <name evidence="4" type="ORF">EJN92_04840</name>
</gene>
<dbReference type="Pfam" id="PF02518">
    <property type="entry name" value="HATPase_c"/>
    <property type="match status" value="1"/>
</dbReference>
<dbReference type="GO" id="GO:0016020">
    <property type="term" value="C:membrane"/>
    <property type="evidence" value="ECO:0007669"/>
    <property type="project" value="InterPro"/>
</dbReference>
<accession>A0A3S9HH42</accession>
<dbReference type="InterPro" id="IPR036890">
    <property type="entry name" value="HATPase_C_sf"/>
</dbReference>
<evidence type="ECO:0000259" key="3">
    <source>
        <dbReference type="Pfam" id="PF06580"/>
    </source>
</evidence>
<keyword evidence="4" id="KW-0418">Kinase</keyword>
<keyword evidence="4" id="KW-0808">Transferase</keyword>
<dbReference type="EMBL" id="CP034464">
    <property type="protein sequence ID" value="AZP11388.1"/>
    <property type="molecule type" value="Genomic_DNA"/>
</dbReference>
<evidence type="ECO:0000259" key="2">
    <source>
        <dbReference type="Pfam" id="PF02518"/>
    </source>
</evidence>
<feature type="domain" description="Histidine kinase/HSP90-like ATPase" evidence="2">
    <location>
        <begin position="267"/>
        <end position="360"/>
    </location>
</feature>
<dbReference type="InterPro" id="IPR050640">
    <property type="entry name" value="Bact_2-comp_sensor_kinase"/>
</dbReference>
<dbReference type="Pfam" id="PF06580">
    <property type="entry name" value="His_kinase"/>
    <property type="match status" value="1"/>
</dbReference>
<dbReference type="InterPro" id="IPR010559">
    <property type="entry name" value="Sig_transdc_His_kin_internal"/>
</dbReference>
<dbReference type="PANTHER" id="PTHR34220:SF9">
    <property type="entry name" value="SIGNAL TRANSDUCTION HISTIDINE KINASE INTERNAL REGION DOMAIN-CONTAINING PROTEIN"/>
    <property type="match status" value="1"/>
</dbReference>
<keyword evidence="1" id="KW-0812">Transmembrane</keyword>
<dbReference type="Proteomes" id="UP000275663">
    <property type="component" value="Chromosome"/>
</dbReference>
<feature type="transmembrane region" description="Helical" evidence="1">
    <location>
        <begin position="120"/>
        <end position="139"/>
    </location>
</feature>
<feature type="domain" description="Signal transduction histidine kinase internal region" evidence="3">
    <location>
        <begin position="168"/>
        <end position="246"/>
    </location>
</feature>
<dbReference type="PANTHER" id="PTHR34220">
    <property type="entry name" value="SENSOR HISTIDINE KINASE YPDA"/>
    <property type="match status" value="1"/>
</dbReference>
<feature type="transmembrane region" description="Helical" evidence="1">
    <location>
        <begin position="77"/>
        <end position="100"/>
    </location>
</feature>
<keyword evidence="1" id="KW-0472">Membrane</keyword>
<keyword evidence="1" id="KW-1133">Transmembrane helix</keyword>
<dbReference type="InterPro" id="IPR003594">
    <property type="entry name" value="HATPase_dom"/>
</dbReference>
<dbReference type="GO" id="GO:0000155">
    <property type="term" value="F:phosphorelay sensor kinase activity"/>
    <property type="evidence" value="ECO:0007669"/>
    <property type="project" value="InterPro"/>
</dbReference>
<protein>
    <submittedName>
        <fullName evidence="4">Sensor histidine kinase</fullName>
    </submittedName>
</protein>
<dbReference type="Gene3D" id="3.30.565.10">
    <property type="entry name" value="Histidine kinase-like ATPase, C-terminal domain"/>
    <property type="match status" value="1"/>
</dbReference>
<reference evidence="4 5" key="1">
    <citation type="journal article" date="2011" name="Int. J. Syst. Evol. Microbiol.">
        <title>Description of Undibacterium oligocarboniphilum sp. nov., isolated from purified water, and Undibacterium pigrum strain CCUG 49012 as the type strain of Undibacterium parvum sp. nov., and emended descriptions of the genus Undibacterium and the species Undibacterium pigrum.</title>
        <authorList>
            <person name="Eder W."/>
            <person name="Wanner G."/>
            <person name="Ludwig W."/>
            <person name="Busse H.J."/>
            <person name="Ziemke-Kageler F."/>
            <person name="Lang E."/>
        </authorList>
    </citation>
    <scope>NUCLEOTIDE SEQUENCE [LARGE SCALE GENOMIC DNA]</scope>
    <source>
        <strain evidence="4 5">DSM 23061</strain>
    </source>
</reference>
<keyword evidence="5" id="KW-1185">Reference proteome</keyword>
<dbReference type="KEGG" id="upv:EJN92_04840"/>
<name>A0A3S9HH42_9BURK</name>
<proteinExistence type="predicted"/>
<feature type="transmembrane region" description="Helical" evidence="1">
    <location>
        <begin position="21"/>
        <end position="39"/>
    </location>
</feature>
<evidence type="ECO:0000256" key="1">
    <source>
        <dbReference type="SAM" id="Phobius"/>
    </source>
</evidence>
<sequence>MNIATSSALVPRPPKFYSWRRLQVILLFSLFLSIIMKFTWPTWWITIWARLFLIGFLQLTAFGLLERWPRRLPRWVARWVLQVAAVAIVVPFAAALAYSLTTLGDPSPWYQSKEKLAGCGSMIGAGLLFSPWIAMSALYRHISGQAQRQALSFELERSEFARDALDSRLRLLQAQVEPHFLFNTLANVRELVDAGSAQASQVLNSLIAYLRAAVPSLNDTSSTLGQELDLVRAYLEIMHMRMPDRLQFKIQVEDAALRIKCPPMTLLTLVENAVRHGIDPSEVGGQIDVSVRLQQGRCLALVSDTGVGLGQDHQGKQASQGLGTGLANLRERLQLIFAGDAQLSLTALSPHGFSAELNFPAEAS</sequence>
<organism evidence="4 5">
    <name type="scientific">Undibacterium parvum</name>
    <dbReference type="NCBI Taxonomy" id="401471"/>
    <lineage>
        <taxon>Bacteria</taxon>
        <taxon>Pseudomonadati</taxon>
        <taxon>Pseudomonadota</taxon>
        <taxon>Betaproteobacteria</taxon>
        <taxon>Burkholderiales</taxon>
        <taxon>Oxalobacteraceae</taxon>
        <taxon>Undibacterium</taxon>
    </lineage>
</organism>
<evidence type="ECO:0000313" key="5">
    <source>
        <dbReference type="Proteomes" id="UP000275663"/>
    </source>
</evidence>